<dbReference type="SUPFAM" id="SSF46689">
    <property type="entry name" value="Homeodomain-like"/>
    <property type="match status" value="1"/>
</dbReference>
<organism evidence="4 5">
    <name type="scientific">Nocardia puris</name>
    <dbReference type="NCBI Taxonomy" id="208602"/>
    <lineage>
        <taxon>Bacteria</taxon>
        <taxon>Bacillati</taxon>
        <taxon>Actinomycetota</taxon>
        <taxon>Actinomycetes</taxon>
        <taxon>Mycobacteriales</taxon>
        <taxon>Nocardiaceae</taxon>
        <taxon>Nocardia</taxon>
    </lineage>
</organism>
<feature type="DNA-binding region" description="H-T-H motif" evidence="2">
    <location>
        <begin position="50"/>
        <end position="69"/>
    </location>
</feature>
<evidence type="ECO:0000256" key="1">
    <source>
        <dbReference type="ARBA" id="ARBA00023125"/>
    </source>
</evidence>
<dbReference type="InterPro" id="IPR009057">
    <property type="entry name" value="Homeodomain-like_sf"/>
</dbReference>
<feature type="domain" description="HTH tetR-type" evidence="3">
    <location>
        <begin position="29"/>
        <end position="87"/>
    </location>
</feature>
<dbReference type="Pfam" id="PF00440">
    <property type="entry name" value="TetR_N"/>
    <property type="match status" value="1"/>
</dbReference>
<evidence type="ECO:0000259" key="3">
    <source>
        <dbReference type="PROSITE" id="PS50977"/>
    </source>
</evidence>
<dbReference type="InterPro" id="IPR001647">
    <property type="entry name" value="HTH_TetR"/>
</dbReference>
<dbReference type="OrthoDB" id="3869819at2"/>
<dbReference type="PROSITE" id="PS50977">
    <property type="entry name" value="HTH_TETR_2"/>
    <property type="match status" value="1"/>
</dbReference>
<dbReference type="Proteomes" id="UP000252586">
    <property type="component" value="Unassembled WGS sequence"/>
</dbReference>
<dbReference type="InterPro" id="IPR050109">
    <property type="entry name" value="HTH-type_TetR-like_transc_reg"/>
</dbReference>
<name>A0A366DSB7_9NOCA</name>
<sequence length="226" mass="24380">MCNYGGGGSEGIHMSSTATMTAPGGARAQANRRRILDVAATELAENPSASMEDIAAAAGVVRRTLYGHFPNRDALLDGIVDRAFDDIEQALHDPEPGEPVRVTAARYTISLWQVGDRYRLLLRLSETDLKQRIEQRLAPVYAVCRALIAEGQRRGDFADHLPPDVLARTQTALIFTLLEERNNESWTDPQPAVVVARASLIASGVPPAEAAEIARTAAELEGLPAS</sequence>
<keyword evidence="1 2" id="KW-0238">DNA-binding</keyword>
<evidence type="ECO:0000313" key="5">
    <source>
        <dbReference type="Proteomes" id="UP000252586"/>
    </source>
</evidence>
<keyword evidence="5" id="KW-1185">Reference proteome</keyword>
<dbReference type="PANTHER" id="PTHR30055:SF209">
    <property type="entry name" value="POSSIBLE TRANSCRIPTIONAL REGULATORY PROTEIN (PROBABLY TETR-FAMILY)"/>
    <property type="match status" value="1"/>
</dbReference>
<dbReference type="InterPro" id="IPR036271">
    <property type="entry name" value="Tet_transcr_reg_TetR-rel_C_sf"/>
</dbReference>
<dbReference type="InterPro" id="IPR013570">
    <property type="entry name" value="Tscrpt_reg_YsiA_C"/>
</dbReference>
<dbReference type="Gene3D" id="1.10.357.10">
    <property type="entry name" value="Tetracycline Repressor, domain 2"/>
    <property type="match status" value="1"/>
</dbReference>
<dbReference type="PANTHER" id="PTHR30055">
    <property type="entry name" value="HTH-TYPE TRANSCRIPTIONAL REGULATOR RUTR"/>
    <property type="match status" value="1"/>
</dbReference>
<dbReference type="AlphaFoldDB" id="A0A366DSB7"/>
<proteinExistence type="predicted"/>
<gene>
    <name evidence="4" type="ORF">DFR74_103441</name>
</gene>
<dbReference type="STRING" id="1210090.GCA_001613185_02559"/>
<dbReference type="SUPFAM" id="SSF48498">
    <property type="entry name" value="Tetracyclin repressor-like, C-terminal domain"/>
    <property type="match status" value="1"/>
</dbReference>
<dbReference type="EMBL" id="QNRE01000003">
    <property type="protein sequence ID" value="RBO92795.1"/>
    <property type="molecule type" value="Genomic_DNA"/>
</dbReference>
<evidence type="ECO:0000313" key="4">
    <source>
        <dbReference type="EMBL" id="RBO92795.1"/>
    </source>
</evidence>
<protein>
    <submittedName>
        <fullName evidence="4">TetR family transcriptional regulator</fullName>
    </submittedName>
</protein>
<evidence type="ECO:0000256" key="2">
    <source>
        <dbReference type="PROSITE-ProRule" id="PRU00335"/>
    </source>
</evidence>
<reference evidence="4 5" key="1">
    <citation type="submission" date="2018-06" db="EMBL/GenBank/DDBJ databases">
        <title>Genomic Encyclopedia of Type Strains, Phase IV (KMG-IV): sequencing the most valuable type-strain genomes for metagenomic binning, comparative biology and taxonomic classification.</title>
        <authorList>
            <person name="Goeker M."/>
        </authorList>
    </citation>
    <scope>NUCLEOTIDE SEQUENCE [LARGE SCALE GENOMIC DNA]</scope>
    <source>
        <strain evidence="4 5">DSM 44599</strain>
    </source>
</reference>
<accession>A0A366DSB7</accession>
<dbReference type="GO" id="GO:0003700">
    <property type="term" value="F:DNA-binding transcription factor activity"/>
    <property type="evidence" value="ECO:0007669"/>
    <property type="project" value="TreeGrafter"/>
</dbReference>
<dbReference type="Pfam" id="PF08359">
    <property type="entry name" value="TetR_C_4"/>
    <property type="match status" value="1"/>
</dbReference>
<comment type="caution">
    <text evidence="4">The sequence shown here is derived from an EMBL/GenBank/DDBJ whole genome shotgun (WGS) entry which is preliminary data.</text>
</comment>
<dbReference type="GO" id="GO:0000976">
    <property type="term" value="F:transcription cis-regulatory region binding"/>
    <property type="evidence" value="ECO:0007669"/>
    <property type="project" value="TreeGrafter"/>
</dbReference>